<evidence type="ECO:0000313" key="2">
    <source>
        <dbReference type="EMBL" id="KRH54650.1"/>
    </source>
</evidence>
<sequence length="78" mass="8727">MSSLTTVILIQTSAYISGEQSREFSTGFCRASALKPSNPLSLIFVVYTSLLPSCNYIFFISSSRTKLIHKITVFLERD</sequence>
<dbReference type="PaxDb" id="3847-GLYMA06G21635.1"/>
<evidence type="ECO:0000256" key="1">
    <source>
        <dbReference type="SAM" id="Phobius"/>
    </source>
</evidence>
<dbReference type="HOGENOM" id="CLU_2626887_0_0_1"/>
<protein>
    <submittedName>
        <fullName evidence="2 3">Uncharacterized protein</fullName>
    </submittedName>
</protein>
<keyword evidence="1" id="KW-0812">Transmembrane</keyword>
<reference evidence="2" key="3">
    <citation type="submission" date="2018-07" db="EMBL/GenBank/DDBJ databases">
        <title>WGS assembly of Glycine max.</title>
        <authorList>
            <person name="Schmutz J."/>
            <person name="Cannon S."/>
            <person name="Schlueter J."/>
            <person name="Ma J."/>
            <person name="Mitros T."/>
            <person name="Nelson W."/>
            <person name="Hyten D."/>
            <person name="Song Q."/>
            <person name="Thelen J."/>
            <person name="Cheng J."/>
            <person name="Xu D."/>
            <person name="Hellsten U."/>
            <person name="May G."/>
            <person name="Yu Y."/>
            <person name="Sakurai T."/>
            <person name="Umezawa T."/>
            <person name="Bhattacharyya M."/>
            <person name="Sandhu D."/>
            <person name="Valliyodan B."/>
            <person name="Lindquist E."/>
            <person name="Peto M."/>
            <person name="Grant D."/>
            <person name="Shu S."/>
            <person name="Goodstein D."/>
            <person name="Barry K."/>
            <person name="Futrell-Griggs M."/>
            <person name="Abernathy B."/>
            <person name="Du J."/>
            <person name="Tian Z."/>
            <person name="Zhu L."/>
            <person name="Gill N."/>
            <person name="Joshi T."/>
            <person name="Libault M."/>
            <person name="Sethuraman A."/>
            <person name="Zhang X."/>
            <person name="Shinozaki K."/>
            <person name="Nguyen H."/>
            <person name="Wing R."/>
            <person name="Cregan P."/>
            <person name="Specht J."/>
            <person name="Grimwood J."/>
            <person name="Rokhsar D."/>
            <person name="Stacey G."/>
            <person name="Shoemaker R."/>
            <person name="Jackson S."/>
        </authorList>
    </citation>
    <scope>NUCLEOTIDE SEQUENCE</scope>
    <source>
        <tissue evidence="2">Callus</tissue>
    </source>
</reference>
<organism evidence="3">
    <name type="scientific">Glycine max</name>
    <name type="common">Soybean</name>
    <name type="synonym">Glycine hispida</name>
    <dbReference type="NCBI Taxonomy" id="3847"/>
    <lineage>
        <taxon>Eukaryota</taxon>
        <taxon>Viridiplantae</taxon>
        <taxon>Streptophyta</taxon>
        <taxon>Embryophyta</taxon>
        <taxon>Tracheophyta</taxon>
        <taxon>Spermatophyta</taxon>
        <taxon>Magnoliopsida</taxon>
        <taxon>eudicotyledons</taxon>
        <taxon>Gunneridae</taxon>
        <taxon>Pentapetalae</taxon>
        <taxon>rosids</taxon>
        <taxon>fabids</taxon>
        <taxon>Fabales</taxon>
        <taxon>Fabaceae</taxon>
        <taxon>Papilionoideae</taxon>
        <taxon>50 kb inversion clade</taxon>
        <taxon>NPAAA clade</taxon>
        <taxon>indigoferoid/millettioid clade</taxon>
        <taxon>Phaseoleae</taxon>
        <taxon>Glycine</taxon>
        <taxon>Glycine subgen. Soja</taxon>
    </lineage>
</organism>
<reference evidence="2 3" key="1">
    <citation type="journal article" date="2010" name="Nature">
        <title>Genome sequence of the palaeopolyploid soybean.</title>
        <authorList>
            <person name="Schmutz J."/>
            <person name="Cannon S.B."/>
            <person name="Schlueter J."/>
            <person name="Ma J."/>
            <person name="Mitros T."/>
            <person name="Nelson W."/>
            <person name="Hyten D.L."/>
            <person name="Song Q."/>
            <person name="Thelen J.J."/>
            <person name="Cheng J."/>
            <person name="Xu D."/>
            <person name="Hellsten U."/>
            <person name="May G.D."/>
            <person name="Yu Y."/>
            <person name="Sakurai T."/>
            <person name="Umezawa T."/>
            <person name="Bhattacharyya M.K."/>
            <person name="Sandhu D."/>
            <person name="Valliyodan B."/>
            <person name="Lindquist E."/>
            <person name="Peto M."/>
            <person name="Grant D."/>
            <person name="Shu S."/>
            <person name="Goodstein D."/>
            <person name="Barry K."/>
            <person name="Futrell-Griggs M."/>
            <person name="Abernathy B."/>
            <person name="Du J."/>
            <person name="Tian Z."/>
            <person name="Zhu L."/>
            <person name="Gill N."/>
            <person name="Joshi T."/>
            <person name="Libault M."/>
            <person name="Sethuraman A."/>
            <person name="Zhang X.-C."/>
            <person name="Shinozaki K."/>
            <person name="Nguyen H.T."/>
            <person name="Wing R.A."/>
            <person name="Cregan P."/>
            <person name="Specht J."/>
            <person name="Grimwood J."/>
            <person name="Rokhsar D."/>
            <person name="Stacey G."/>
            <person name="Shoemaker R.C."/>
            <person name="Jackson S.A."/>
        </authorList>
    </citation>
    <scope>NUCLEOTIDE SEQUENCE [LARGE SCALE GENOMIC DNA]</scope>
    <source>
        <strain evidence="3">cv. Williams 82</strain>
        <tissue evidence="2">Callus</tissue>
    </source>
</reference>
<keyword evidence="4" id="KW-1185">Reference proteome</keyword>
<proteinExistence type="predicted"/>
<dbReference type="AlphaFoldDB" id="K7KW36"/>
<accession>K7KW36</accession>
<dbReference type="EMBL" id="CM000839">
    <property type="protein sequence ID" value="KRH54650.1"/>
    <property type="molecule type" value="Genomic_DNA"/>
</dbReference>
<evidence type="ECO:0000313" key="4">
    <source>
        <dbReference type="Proteomes" id="UP000008827"/>
    </source>
</evidence>
<gene>
    <name evidence="2" type="ORF">GLYMA_06G200700</name>
</gene>
<evidence type="ECO:0000313" key="3">
    <source>
        <dbReference type="EnsemblPlants" id="KRH54650"/>
    </source>
</evidence>
<dbReference type="EnsemblPlants" id="KRH54650">
    <property type="protein sequence ID" value="KRH54650"/>
    <property type="gene ID" value="GLYMA_06G200700"/>
</dbReference>
<dbReference type="Proteomes" id="UP000008827">
    <property type="component" value="Chromosome 6"/>
</dbReference>
<keyword evidence="1" id="KW-0472">Membrane</keyword>
<name>K7KW36_SOYBN</name>
<dbReference type="InParanoid" id="K7KW36"/>
<keyword evidence="1" id="KW-1133">Transmembrane helix</keyword>
<reference evidence="3" key="2">
    <citation type="submission" date="2018-02" db="UniProtKB">
        <authorList>
            <consortium name="EnsemblPlants"/>
        </authorList>
    </citation>
    <scope>IDENTIFICATION</scope>
    <source>
        <strain evidence="3">Williams 82</strain>
    </source>
</reference>
<dbReference type="Gramene" id="KRH54650">
    <property type="protein sequence ID" value="KRH54650"/>
    <property type="gene ID" value="GLYMA_06G200700"/>
</dbReference>
<feature type="transmembrane region" description="Helical" evidence="1">
    <location>
        <begin position="42"/>
        <end position="60"/>
    </location>
</feature>